<comment type="caution">
    <text evidence="6">The sequence shown here is derived from an EMBL/GenBank/DDBJ whole genome shotgun (WGS) entry which is preliminary data.</text>
</comment>
<reference evidence="6" key="1">
    <citation type="journal article" date="2022" name="Int. J. Mol. Sci.">
        <title>Draft Genome of Tanacetum Coccineum: Genomic Comparison of Closely Related Tanacetum-Family Plants.</title>
        <authorList>
            <person name="Yamashiro T."/>
            <person name="Shiraishi A."/>
            <person name="Nakayama K."/>
            <person name="Satake H."/>
        </authorList>
    </citation>
    <scope>NUCLEOTIDE SEQUENCE</scope>
</reference>
<dbReference type="InterPro" id="IPR001207">
    <property type="entry name" value="Transposase_mutator"/>
</dbReference>
<evidence type="ECO:0000256" key="4">
    <source>
        <dbReference type="SAM" id="MobiDB-lite"/>
    </source>
</evidence>
<dbReference type="EMBL" id="BQNB010008541">
    <property type="protein sequence ID" value="GJS50785.1"/>
    <property type="molecule type" value="Genomic_DNA"/>
</dbReference>
<evidence type="ECO:0000313" key="7">
    <source>
        <dbReference type="Proteomes" id="UP001151760"/>
    </source>
</evidence>
<dbReference type="PROSITE" id="PS01007">
    <property type="entry name" value="TRANSPOSASE_MUTATOR"/>
    <property type="match status" value="1"/>
</dbReference>
<feature type="region of interest" description="Disordered" evidence="4">
    <location>
        <begin position="146"/>
        <end position="209"/>
    </location>
</feature>
<evidence type="ECO:0000259" key="5">
    <source>
        <dbReference type="Pfam" id="PF10551"/>
    </source>
</evidence>
<keyword evidence="7" id="KW-1185">Reference proteome</keyword>
<gene>
    <name evidence="6" type="ORF">Tco_0624147</name>
</gene>
<keyword evidence="2" id="KW-0238">DNA-binding</keyword>
<feature type="domain" description="MULE transposase" evidence="5">
    <location>
        <begin position="7"/>
        <end position="89"/>
    </location>
</feature>
<dbReference type="InterPro" id="IPR018289">
    <property type="entry name" value="MULE_transposase_dom"/>
</dbReference>
<evidence type="ECO:0000256" key="3">
    <source>
        <dbReference type="ARBA" id="ARBA00023172"/>
    </source>
</evidence>
<dbReference type="Proteomes" id="UP001151760">
    <property type="component" value="Unassembled WGS sequence"/>
</dbReference>
<organism evidence="6 7">
    <name type="scientific">Tanacetum coccineum</name>
    <dbReference type="NCBI Taxonomy" id="301880"/>
    <lineage>
        <taxon>Eukaryota</taxon>
        <taxon>Viridiplantae</taxon>
        <taxon>Streptophyta</taxon>
        <taxon>Embryophyta</taxon>
        <taxon>Tracheophyta</taxon>
        <taxon>Spermatophyta</taxon>
        <taxon>Magnoliopsida</taxon>
        <taxon>eudicotyledons</taxon>
        <taxon>Gunneridae</taxon>
        <taxon>Pentapetalae</taxon>
        <taxon>asterids</taxon>
        <taxon>campanulids</taxon>
        <taxon>Asterales</taxon>
        <taxon>Asteraceae</taxon>
        <taxon>Asteroideae</taxon>
        <taxon>Anthemideae</taxon>
        <taxon>Anthemidinae</taxon>
        <taxon>Tanacetum</taxon>
    </lineage>
</organism>
<feature type="compositionally biased region" description="Gly residues" evidence="4">
    <location>
        <begin position="180"/>
        <end position="191"/>
    </location>
</feature>
<dbReference type="PANTHER" id="PTHR31973">
    <property type="entry name" value="POLYPROTEIN, PUTATIVE-RELATED"/>
    <property type="match status" value="1"/>
</dbReference>
<sequence>MKGPFPGQVLVAVGLDSNNGIYPLAYALVEAETKSSWCWFLQCLGDDIDLHPNSNFTFISDRQKGIIPAIKTVYPSAEHRYCLRHIHENMKHGWCGQAYKDLLWRVASATNVRDFEKCRAKSDLLLNNICEVFNGKKLDVRDKLVGEQEERKRGPNMRKNSYRQDACNNTEGSGLSAAAGEGGSGDPGGAGVSNQVLNASESNKKQMEE</sequence>
<keyword evidence="1" id="KW-0815">Transposition</keyword>
<reference evidence="6" key="2">
    <citation type="submission" date="2022-01" db="EMBL/GenBank/DDBJ databases">
        <authorList>
            <person name="Yamashiro T."/>
            <person name="Shiraishi A."/>
            <person name="Satake H."/>
            <person name="Nakayama K."/>
        </authorList>
    </citation>
    <scope>NUCLEOTIDE SEQUENCE</scope>
</reference>
<evidence type="ECO:0000256" key="1">
    <source>
        <dbReference type="ARBA" id="ARBA00022578"/>
    </source>
</evidence>
<accession>A0ABQ4WD73</accession>
<evidence type="ECO:0000313" key="6">
    <source>
        <dbReference type="EMBL" id="GJS50785.1"/>
    </source>
</evidence>
<dbReference type="Pfam" id="PF10551">
    <property type="entry name" value="MULE"/>
    <property type="match status" value="1"/>
</dbReference>
<protein>
    <submittedName>
        <fullName evidence="6">Chloroplast stem-loop binding protein of 41 kDa b, chloroplastic</fullName>
    </submittedName>
</protein>
<name>A0ABQ4WD73_9ASTR</name>
<dbReference type="PANTHER" id="PTHR31973:SF190">
    <property type="entry name" value="MULE TRANSPOSASE DOMAIN-CONTAINING PROTEIN"/>
    <property type="match status" value="1"/>
</dbReference>
<keyword evidence="3" id="KW-0233">DNA recombination</keyword>
<proteinExistence type="predicted"/>
<evidence type="ECO:0000256" key="2">
    <source>
        <dbReference type="ARBA" id="ARBA00023125"/>
    </source>
</evidence>